<accession>A0AC60QID2</accession>
<reference evidence="1 2" key="1">
    <citation type="journal article" date="2020" name="Cell">
        <title>Large-Scale Comparative Analyses of Tick Genomes Elucidate Their Genetic Diversity and Vector Capacities.</title>
        <authorList>
            <consortium name="Tick Genome and Microbiome Consortium (TIGMIC)"/>
            <person name="Jia N."/>
            <person name="Wang J."/>
            <person name="Shi W."/>
            <person name="Du L."/>
            <person name="Sun Y."/>
            <person name="Zhan W."/>
            <person name="Jiang J.F."/>
            <person name="Wang Q."/>
            <person name="Zhang B."/>
            <person name="Ji P."/>
            <person name="Bell-Sakyi L."/>
            <person name="Cui X.M."/>
            <person name="Yuan T.T."/>
            <person name="Jiang B.G."/>
            <person name="Yang W.F."/>
            <person name="Lam T.T."/>
            <person name="Chang Q.C."/>
            <person name="Ding S.J."/>
            <person name="Wang X.J."/>
            <person name="Zhu J.G."/>
            <person name="Ruan X.D."/>
            <person name="Zhao L."/>
            <person name="Wei J.T."/>
            <person name="Ye R.Z."/>
            <person name="Que T.C."/>
            <person name="Du C.H."/>
            <person name="Zhou Y.H."/>
            <person name="Cheng J.X."/>
            <person name="Dai P.F."/>
            <person name="Guo W.B."/>
            <person name="Han X.H."/>
            <person name="Huang E.J."/>
            <person name="Li L.F."/>
            <person name="Wei W."/>
            <person name="Gao Y.C."/>
            <person name="Liu J.Z."/>
            <person name="Shao H.Z."/>
            <person name="Wang X."/>
            <person name="Wang C.C."/>
            <person name="Yang T.C."/>
            <person name="Huo Q.B."/>
            <person name="Li W."/>
            <person name="Chen H.Y."/>
            <person name="Chen S.E."/>
            <person name="Zhou L.G."/>
            <person name="Ni X.B."/>
            <person name="Tian J.H."/>
            <person name="Sheng Y."/>
            <person name="Liu T."/>
            <person name="Pan Y.S."/>
            <person name="Xia L.Y."/>
            <person name="Li J."/>
            <person name="Zhao F."/>
            <person name="Cao W.C."/>
        </authorList>
    </citation>
    <scope>NUCLEOTIDE SEQUENCE [LARGE SCALE GENOMIC DNA]</scope>
    <source>
        <strain evidence="1">Iper-2018</strain>
    </source>
</reference>
<evidence type="ECO:0000313" key="2">
    <source>
        <dbReference type="Proteomes" id="UP000805193"/>
    </source>
</evidence>
<comment type="caution">
    <text evidence="1">The sequence shown here is derived from an EMBL/GenBank/DDBJ whole genome shotgun (WGS) entry which is preliminary data.</text>
</comment>
<protein>
    <submittedName>
        <fullName evidence="1">Uncharacterized protein</fullName>
    </submittedName>
</protein>
<evidence type="ECO:0000313" key="1">
    <source>
        <dbReference type="EMBL" id="KAG0434088.1"/>
    </source>
</evidence>
<gene>
    <name evidence="1" type="ORF">HPB47_019360</name>
</gene>
<organism evidence="1 2">
    <name type="scientific">Ixodes persulcatus</name>
    <name type="common">Taiga tick</name>
    <dbReference type="NCBI Taxonomy" id="34615"/>
    <lineage>
        <taxon>Eukaryota</taxon>
        <taxon>Metazoa</taxon>
        <taxon>Ecdysozoa</taxon>
        <taxon>Arthropoda</taxon>
        <taxon>Chelicerata</taxon>
        <taxon>Arachnida</taxon>
        <taxon>Acari</taxon>
        <taxon>Parasitiformes</taxon>
        <taxon>Ixodida</taxon>
        <taxon>Ixodoidea</taxon>
        <taxon>Ixodidae</taxon>
        <taxon>Ixodinae</taxon>
        <taxon>Ixodes</taxon>
    </lineage>
</organism>
<name>A0AC60QID2_IXOPE</name>
<sequence>MRIVFVWPIPMTLQDDFHGNINLNDTSEDEHTDTAPSVFISERGFSLRPYQHDPLASSSPEANDEGPDQRPPAWRVGNANRCSCSNSCRPMPTEDESVCCFEIEEMGQLCNDQGVLCVTKHPLLELYCSNKDILDLAYVKLSYFCPRDAGNRAAEEYRPNTGGEEAPRNARQAAKGKAAGAGGQVIVVGSSNVARRREGIRSKVKDDERVKVGKGFFGSLRSPGEERDPDLELE</sequence>
<dbReference type="Proteomes" id="UP000805193">
    <property type="component" value="Unassembled WGS sequence"/>
</dbReference>
<dbReference type="EMBL" id="JABSTQ010008773">
    <property type="protein sequence ID" value="KAG0434088.1"/>
    <property type="molecule type" value="Genomic_DNA"/>
</dbReference>
<keyword evidence="2" id="KW-1185">Reference proteome</keyword>
<feature type="non-terminal residue" evidence="1">
    <location>
        <position position="234"/>
    </location>
</feature>
<proteinExistence type="predicted"/>